<dbReference type="Proteomes" id="UP000050471">
    <property type="component" value="Unassembled WGS sequence"/>
</dbReference>
<evidence type="ECO:0000313" key="1">
    <source>
        <dbReference type="EMBL" id="KPN62990.1"/>
    </source>
</evidence>
<organism evidence="1 2">
    <name type="scientific">Aliiroseovarius crassostreae</name>
    <dbReference type="NCBI Taxonomy" id="154981"/>
    <lineage>
        <taxon>Bacteria</taxon>
        <taxon>Pseudomonadati</taxon>
        <taxon>Pseudomonadota</taxon>
        <taxon>Alphaproteobacteria</taxon>
        <taxon>Rhodobacterales</taxon>
        <taxon>Paracoccaceae</taxon>
        <taxon>Aliiroseovarius</taxon>
    </lineage>
</organism>
<dbReference type="EMBL" id="LKBA01000008">
    <property type="protein sequence ID" value="KPN62990.1"/>
    <property type="molecule type" value="Genomic_DNA"/>
</dbReference>
<dbReference type="OrthoDB" id="7362323at2"/>
<dbReference type="AlphaFoldDB" id="A0A0P7JP29"/>
<reference evidence="1 2" key="1">
    <citation type="submission" date="2015-09" db="EMBL/GenBank/DDBJ databases">
        <title>Draft genome sequence of Aliiroseovarius crassostreae CV919-312TSm, the causative agent of Roseovarius Oyster Disease (formerly Juvenile Oyster Disease).</title>
        <authorList>
            <person name="Kessner L."/>
            <person name="Spinard E."/>
            <person name="Nelson D."/>
        </authorList>
    </citation>
    <scope>NUCLEOTIDE SEQUENCE [LARGE SCALE GENOMIC DNA]</scope>
    <source>
        <strain evidence="1 2">CV919-312</strain>
    </source>
</reference>
<gene>
    <name evidence="1" type="ORF">AKJ29_02245</name>
</gene>
<dbReference type="RefSeq" id="WP_055190948.1">
    <property type="nucleotide sequence ID" value="NZ_FPBS01000057.1"/>
</dbReference>
<protein>
    <submittedName>
        <fullName evidence="1">Uncharacterized protein</fullName>
    </submittedName>
</protein>
<dbReference type="STRING" id="154981.AKJ29_02245"/>
<name>A0A0P7JP29_9RHOB</name>
<accession>A0A0P7JP29</accession>
<keyword evidence="2" id="KW-1185">Reference proteome</keyword>
<sequence>MPVEPKIYLIVTDDKDGTNFHAFFTAEERDARFHQFCVDHWPHDDEPVPEDPYEAYETVSGGDYNYAYISDISFEEHPVFKALRSLLTEVIQTETDSDGDIILPLDRSTDLRARILGALGAPILRKDILHGFNLDRDSEGEPIVWENNYKCDCGEEWSDDWSCQCNDRCPSCNTEIEPHTSNWIGPEGEEVSELWFDATFETTAPTQETAEQAA</sequence>
<evidence type="ECO:0000313" key="2">
    <source>
        <dbReference type="Proteomes" id="UP000050471"/>
    </source>
</evidence>
<comment type="caution">
    <text evidence="1">The sequence shown here is derived from an EMBL/GenBank/DDBJ whole genome shotgun (WGS) entry which is preliminary data.</text>
</comment>
<proteinExistence type="predicted"/>